<protein>
    <submittedName>
        <fullName evidence="1">Uncharacterized protein</fullName>
    </submittedName>
</protein>
<accession>A0A6A4HWT9</accession>
<dbReference type="AlphaFoldDB" id="A0A6A4HWT9"/>
<evidence type="ECO:0000313" key="1">
    <source>
        <dbReference type="EMBL" id="KAE9402160.1"/>
    </source>
</evidence>
<organism evidence="1 2">
    <name type="scientific">Gymnopus androsaceus JB14</name>
    <dbReference type="NCBI Taxonomy" id="1447944"/>
    <lineage>
        <taxon>Eukaryota</taxon>
        <taxon>Fungi</taxon>
        <taxon>Dikarya</taxon>
        <taxon>Basidiomycota</taxon>
        <taxon>Agaricomycotina</taxon>
        <taxon>Agaricomycetes</taxon>
        <taxon>Agaricomycetidae</taxon>
        <taxon>Agaricales</taxon>
        <taxon>Marasmiineae</taxon>
        <taxon>Omphalotaceae</taxon>
        <taxon>Gymnopus</taxon>
    </lineage>
</organism>
<sequence>MADIDWVADEALTKAVMDALRVLRPPSDSEMTDSLNGANEADNQISSRLQDVLGDFFAQKVMVDAVWARDDCGRGDSRGRYGRFDGV</sequence>
<reference evidence="1" key="1">
    <citation type="journal article" date="2019" name="Environ. Microbiol.">
        <title>Fungal ecological strategies reflected in gene transcription - a case study of two litter decomposers.</title>
        <authorList>
            <person name="Barbi F."/>
            <person name="Kohler A."/>
            <person name="Barry K."/>
            <person name="Baskaran P."/>
            <person name="Daum C."/>
            <person name="Fauchery L."/>
            <person name="Ihrmark K."/>
            <person name="Kuo A."/>
            <person name="LaButti K."/>
            <person name="Lipzen A."/>
            <person name="Morin E."/>
            <person name="Grigoriev I.V."/>
            <person name="Henrissat B."/>
            <person name="Lindahl B."/>
            <person name="Martin F."/>
        </authorList>
    </citation>
    <scope>NUCLEOTIDE SEQUENCE</scope>
    <source>
        <strain evidence="1">JB14</strain>
    </source>
</reference>
<evidence type="ECO:0000313" key="2">
    <source>
        <dbReference type="Proteomes" id="UP000799118"/>
    </source>
</evidence>
<gene>
    <name evidence="1" type="ORF">BT96DRAFT_918362</name>
</gene>
<keyword evidence="2" id="KW-1185">Reference proteome</keyword>
<dbReference type="OrthoDB" id="3109825at2759"/>
<feature type="non-terminal residue" evidence="1">
    <location>
        <position position="87"/>
    </location>
</feature>
<dbReference type="Proteomes" id="UP000799118">
    <property type="component" value="Unassembled WGS sequence"/>
</dbReference>
<proteinExistence type="predicted"/>
<name>A0A6A4HWT9_9AGAR</name>
<dbReference type="EMBL" id="ML769437">
    <property type="protein sequence ID" value="KAE9402160.1"/>
    <property type="molecule type" value="Genomic_DNA"/>
</dbReference>